<proteinExistence type="predicted"/>
<evidence type="ECO:0000256" key="1">
    <source>
        <dbReference type="SAM" id="MobiDB-lite"/>
    </source>
</evidence>
<feature type="region of interest" description="Disordered" evidence="1">
    <location>
        <begin position="77"/>
        <end position="97"/>
    </location>
</feature>
<dbReference type="Proteomes" id="UP001265746">
    <property type="component" value="Unassembled WGS sequence"/>
</dbReference>
<dbReference type="AlphaFoldDB" id="A0AAD9SE92"/>
<protein>
    <submittedName>
        <fullName evidence="2">Uncharacterized protein</fullName>
    </submittedName>
</protein>
<evidence type="ECO:0000313" key="2">
    <source>
        <dbReference type="EMBL" id="KAK2605657.1"/>
    </source>
</evidence>
<gene>
    <name evidence="2" type="ORF">N8I77_008481</name>
</gene>
<dbReference type="EMBL" id="JAUJFL010000004">
    <property type="protein sequence ID" value="KAK2605657.1"/>
    <property type="molecule type" value="Genomic_DNA"/>
</dbReference>
<feature type="compositionally biased region" description="Acidic residues" evidence="1">
    <location>
        <begin position="78"/>
        <end position="87"/>
    </location>
</feature>
<name>A0AAD9SE92_PHOAM</name>
<comment type="caution">
    <text evidence="2">The sequence shown here is derived from an EMBL/GenBank/DDBJ whole genome shotgun (WGS) entry which is preliminary data.</text>
</comment>
<reference evidence="2" key="1">
    <citation type="submission" date="2023-06" db="EMBL/GenBank/DDBJ databases">
        <authorList>
            <person name="Noh H."/>
        </authorList>
    </citation>
    <scope>NUCLEOTIDE SEQUENCE</scope>
    <source>
        <strain evidence="2">DUCC20226</strain>
    </source>
</reference>
<sequence length="256" mass="27266">MSRSAPFTISVANKSGVMQSYAIFSDAPTIRSSGGSPGTSTRSTIRIITSVKGVSSGQGMGCFTLSKKLYATCGTYDVDSDPSEGDEERSPVGTGTEVIDQRPVALGKTDVKGKNIGGTLLEVDSSGGSPAFVNGGDQEAAGEVDCFAIRTRSEFTSQEAKLNKFVLGFSSSLRHTIGAYATFVPAPNQTYQVKPSKVFYVAIGTYNARDLVKEGLRTATATFRVDFEELSTNDVQLVHDERGNLQRLVSGNEEEE</sequence>
<accession>A0AAD9SE92</accession>
<evidence type="ECO:0000313" key="3">
    <source>
        <dbReference type="Proteomes" id="UP001265746"/>
    </source>
</evidence>
<organism evidence="2 3">
    <name type="scientific">Phomopsis amygdali</name>
    <name type="common">Fusicoccum amygdali</name>
    <dbReference type="NCBI Taxonomy" id="1214568"/>
    <lineage>
        <taxon>Eukaryota</taxon>
        <taxon>Fungi</taxon>
        <taxon>Dikarya</taxon>
        <taxon>Ascomycota</taxon>
        <taxon>Pezizomycotina</taxon>
        <taxon>Sordariomycetes</taxon>
        <taxon>Sordariomycetidae</taxon>
        <taxon>Diaporthales</taxon>
        <taxon>Diaporthaceae</taxon>
        <taxon>Diaporthe</taxon>
    </lineage>
</organism>
<keyword evidence="3" id="KW-1185">Reference proteome</keyword>